<evidence type="ECO:0000256" key="1">
    <source>
        <dbReference type="SAM" id="MobiDB-lite"/>
    </source>
</evidence>
<accession>R7YS34</accession>
<feature type="compositionally biased region" description="Pro residues" evidence="1">
    <location>
        <begin position="1"/>
        <end position="10"/>
    </location>
</feature>
<feature type="compositionally biased region" description="Acidic residues" evidence="1">
    <location>
        <begin position="103"/>
        <end position="116"/>
    </location>
</feature>
<dbReference type="OMA" id="HVHEIAI"/>
<keyword evidence="3" id="KW-1185">Reference proteome</keyword>
<sequence>MLPPQTPPPRSLGVPFGSPHSDYFTDGSFSPDPVSTSSPDQKYLLHRLESIGVQLLRNEPNAQTLSSVTSALNAIDDTLAAPDSQSRQPADLVDSGLFMNDDDIDSLSADTDEEGDTSGTKDTTTRASDNDAVVLQSQYQLGRMQELASELRLRYEEQCKTNDLLLSRLEDAVAKLLKLRSENESLRADLSFDHSELLYVKLEFQALEIKVAPYTDQFPDKGLLDDFERWKGDYKDAYKHLLTRREKYYGKQTGLPEKSIDHSDDSERDARTDSALSPNRSLSPAPPDADSVTHEDLATPMEDVSAHPCIVGNGTEEELGDDDCDCPECRKPAKTPWQEFCDSAAELAGMYFD</sequence>
<organism evidence="2 3">
    <name type="scientific">Coniosporium apollinis (strain CBS 100218)</name>
    <name type="common">Rock-inhabiting black yeast</name>
    <dbReference type="NCBI Taxonomy" id="1168221"/>
    <lineage>
        <taxon>Eukaryota</taxon>
        <taxon>Fungi</taxon>
        <taxon>Dikarya</taxon>
        <taxon>Ascomycota</taxon>
        <taxon>Pezizomycotina</taxon>
        <taxon>Dothideomycetes</taxon>
        <taxon>Dothideomycetes incertae sedis</taxon>
        <taxon>Coniosporium</taxon>
    </lineage>
</organism>
<gene>
    <name evidence="2" type="ORF">W97_03975</name>
</gene>
<dbReference type="HOGENOM" id="CLU_785300_0_0_1"/>
<dbReference type="eggNOG" id="ENOG502SVU8">
    <property type="taxonomic scope" value="Eukaryota"/>
</dbReference>
<dbReference type="OrthoDB" id="4448936at2759"/>
<feature type="region of interest" description="Disordered" evidence="1">
    <location>
        <begin position="253"/>
        <end position="293"/>
    </location>
</feature>
<dbReference type="AlphaFoldDB" id="R7YS34"/>
<feature type="region of interest" description="Disordered" evidence="1">
    <location>
        <begin position="1"/>
        <end position="41"/>
    </location>
</feature>
<name>R7YS34_CONA1</name>
<dbReference type="EMBL" id="JH767570">
    <property type="protein sequence ID" value="EON64742.1"/>
    <property type="molecule type" value="Genomic_DNA"/>
</dbReference>
<proteinExistence type="predicted"/>
<evidence type="ECO:0000313" key="2">
    <source>
        <dbReference type="EMBL" id="EON64742.1"/>
    </source>
</evidence>
<reference evidence="3" key="1">
    <citation type="submission" date="2012-06" db="EMBL/GenBank/DDBJ databases">
        <title>The genome sequence of Coniosporium apollinis CBS 100218.</title>
        <authorList>
            <consortium name="The Broad Institute Genome Sequencing Platform"/>
            <person name="Cuomo C."/>
            <person name="Gorbushina A."/>
            <person name="Noack S."/>
            <person name="Walker B."/>
            <person name="Young S.K."/>
            <person name="Zeng Q."/>
            <person name="Gargeya S."/>
            <person name="Fitzgerald M."/>
            <person name="Haas B."/>
            <person name="Abouelleil A."/>
            <person name="Alvarado L."/>
            <person name="Arachchi H.M."/>
            <person name="Berlin A.M."/>
            <person name="Chapman S.B."/>
            <person name="Goldberg J."/>
            <person name="Griggs A."/>
            <person name="Gujja S."/>
            <person name="Hansen M."/>
            <person name="Howarth C."/>
            <person name="Imamovic A."/>
            <person name="Larimer J."/>
            <person name="McCowan C."/>
            <person name="Montmayeur A."/>
            <person name="Murphy C."/>
            <person name="Neiman D."/>
            <person name="Pearson M."/>
            <person name="Priest M."/>
            <person name="Roberts A."/>
            <person name="Saif S."/>
            <person name="Shea T."/>
            <person name="Sisk P."/>
            <person name="Sykes S."/>
            <person name="Wortman J."/>
            <person name="Nusbaum C."/>
            <person name="Birren B."/>
        </authorList>
    </citation>
    <scope>NUCLEOTIDE SEQUENCE [LARGE SCALE GENOMIC DNA]</scope>
    <source>
        <strain evidence="3">CBS 100218</strain>
    </source>
</reference>
<feature type="compositionally biased region" description="Polar residues" evidence="1">
    <location>
        <begin position="117"/>
        <end position="127"/>
    </location>
</feature>
<evidence type="ECO:0000313" key="3">
    <source>
        <dbReference type="Proteomes" id="UP000016924"/>
    </source>
</evidence>
<feature type="region of interest" description="Disordered" evidence="1">
    <location>
        <begin position="103"/>
        <end position="129"/>
    </location>
</feature>
<feature type="compositionally biased region" description="Basic and acidic residues" evidence="1">
    <location>
        <begin position="258"/>
        <end position="272"/>
    </location>
</feature>
<dbReference type="GeneID" id="19901286"/>
<dbReference type="Proteomes" id="UP000016924">
    <property type="component" value="Unassembled WGS sequence"/>
</dbReference>
<protein>
    <submittedName>
        <fullName evidence="2">Uncharacterized protein</fullName>
    </submittedName>
</protein>
<dbReference type="RefSeq" id="XP_007780059.1">
    <property type="nucleotide sequence ID" value="XM_007781869.1"/>
</dbReference>